<reference evidence="19 20" key="1">
    <citation type="submission" date="2020-08" db="EMBL/GenBank/DDBJ databases">
        <title>Bridging the membrane lipid divide: bacteria of the FCB group superphylum have the potential to synthesize archaeal ether lipids.</title>
        <authorList>
            <person name="Villanueva L."/>
            <person name="Von Meijenfeldt F.A.B."/>
            <person name="Westbye A.B."/>
            <person name="Yadav S."/>
            <person name="Hopmans E.C."/>
            <person name="Dutilh B.E."/>
            <person name="Sinninghe Damste J.S."/>
        </authorList>
    </citation>
    <scope>NUCLEOTIDE SEQUENCE [LARGE SCALE GENOMIC DNA]</scope>
    <source>
        <strain evidence="19">NIOZ-UU27</strain>
    </source>
</reference>
<evidence type="ECO:0000256" key="6">
    <source>
        <dbReference type="ARBA" id="ARBA00022763"/>
    </source>
</evidence>
<dbReference type="InterPro" id="IPR041552">
    <property type="entry name" value="UvrA_DNA-bd"/>
</dbReference>
<evidence type="ECO:0000256" key="17">
    <source>
        <dbReference type="HAMAP-Rule" id="MF_00205"/>
    </source>
</evidence>
<evidence type="ECO:0000313" key="20">
    <source>
        <dbReference type="Proteomes" id="UP000650524"/>
    </source>
</evidence>
<dbReference type="Pfam" id="PF17755">
    <property type="entry name" value="UvrA_DNA-bind"/>
    <property type="match status" value="1"/>
</dbReference>
<comment type="subunit">
    <text evidence="17">Forms a heterotetramer with UvrB during the search for lesions.</text>
</comment>
<evidence type="ECO:0000256" key="1">
    <source>
        <dbReference type="ARBA" id="ARBA00004496"/>
    </source>
</evidence>
<dbReference type="InterPro" id="IPR003439">
    <property type="entry name" value="ABC_transporter-like_ATP-bd"/>
</dbReference>
<evidence type="ECO:0000256" key="4">
    <source>
        <dbReference type="ARBA" id="ARBA00022737"/>
    </source>
</evidence>
<dbReference type="SUPFAM" id="SSF52540">
    <property type="entry name" value="P-loop containing nucleoside triphosphate hydrolases"/>
    <property type="match status" value="2"/>
</dbReference>
<keyword evidence="2 17" id="KW-0963">Cytoplasm</keyword>
<evidence type="ECO:0000256" key="13">
    <source>
        <dbReference type="ARBA" id="ARBA00023204"/>
    </source>
</evidence>
<protein>
    <recommendedName>
        <fullName evidence="15 17">UvrABC system protein A</fullName>
        <shortName evidence="17">UvrA protein</shortName>
    </recommendedName>
    <alternativeName>
        <fullName evidence="16 17">Excinuclease ABC subunit A</fullName>
    </alternativeName>
</protein>
<dbReference type="GO" id="GO:0005524">
    <property type="term" value="F:ATP binding"/>
    <property type="evidence" value="ECO:0007669"/>
    <property type="project" value="UniProtKB-UniRule"/>
</dbReference>
<evidence type="ECO:0000256" key="12">
    <source>
        <dbReference type="ARBA" id="ARBA00023125"/>
    </source>
</evidence>
<comment type="subcellular location">
    <subcellularLocation>
        <location evidence="1 17">Cytoplasm</location>
    </subcellularLocation>
</comment>
<evidence type="ECO:0000256" key="14">
    <source>
        <dbReference type="ARBA" id="ARBA00038000"/>
    </source>
</evidence>
<keyword evidence="6 17" id="KW-0227">DNA damage</keyword>
<accession>A0A8J6T4L6</accession>
<evidence type="ECO:0000259" key="18">
    <source>
        <dbReference type="PROSITE" id="PS50893"/>
    </source>
</evidence>
<dbReference type="GO" id="GO:0005737">
    <property type="term" value="C:cytoplasm"/>
    <property type="evidence" value="ECO:0007669"/>
    <property type="project" value="UniProtKB-SubCell"/>
</dbReference>
<dbReference type="Proteomes" id="UP000650524">
    <property type="component" value="Unassembled WGS sequence"/>
</dbReference>
<dbReference type="GO" id="GO:0016887">
    <property type="term" value="F:ATP hydrolysis activity"/>
    <property type="evidence" value="ECO:0007669"/>
    <property type="project" value="InterPro"/>
</dbReference>
<comment type="function">
    <text evidence="17">The UvrABC repair system catalyzes the recognition and processing of DNA lesions. UvrA is an ATPase and a DNA-binding protein. A damage recognition complex composed of 2 UvrA and 2 UvrB subunits scans DNA for abnormalities. When the presence of a lesion has been verified by UvrB, the UvrA molecules dissociate.</text>
</comment>
<dbReference type="InterPro" id="IPR004602">
    <property type="entry name" value="UvrA"/>
</dbReference>
<dbReference type="EMBL" id="JACNJD010000223">
    <property type="protein sequence ID" value="MBC8177667.1"/>
    <property type="molecule type" value="Genomic_DNA"/>
</dbReference>
<feature type="binding site" evidence="17">
    <location>
        <begin position="32"/>
        <end position="39"/>
    </location>
    <ligand>
        <name>ATP</name>
        <dbReference type="ChEBI" id="CHEBI:30616"/>
    </ligand>
</feature>
<feature type="zinc finger region" description="C4-type" evidence="17">
    <location>
        <begin position="251"/>
        <end position="278"/>
    </location>
</feature>
<keyword evidence="3 17" id="KW-0479">Metal-binding</keyword>
<dbReference type="NCBIfam" id="TIGR00630">
    <property type="entry name" value="uvra"/>
    <property type="match status" value="1"/>
</dbReference>
<keyword evidence="7 17" id="KW-0228">DNA excision</keyword>
<dbReference type="GO" id="GO:0008270">
    <property type="term" value="F:zinc ion binding"/>
    <property type="evidence" value="ECO:0007669"/>
    <property type="project" value="UniProtKB-UniRule"/>
</dbReference>
<dbReference type="InterPro" id="IPR041102">
    <property type="entry name" value="UvrA_inter"/>
</dbReference>
<dbReference type="InterPro" id="IPR013815">
    <property type="entry name" value="ATP_grasp_subdomain_1"/>
</dbReference>
<comment type="caution">
    <text evidence="19">The sequence shown here is derived from an EMBL/GenBank/DDBJ whole genome shotgun (WGS) entry which is preliminary data.</text>
</comment>
<feature type="zinc finger region" description="C4-type" evidence="17">
    <location>
        <begin position="736"/>
        <end position="762"/>
    </location>
</feature>
<evidence type="ECO:0000256" key="7">
    <source>
        <dbReference type="ARBA" id="ARBA00022769"/>
    </source>
</evidence>
<dbReference type="CDD" id="cd03271">
    <property type="entry name" value="ABC_UvrA_II"/>
    <property type="match status" value="1"/>
</dbReference>
<dbReference type="GO" id="GO:0009432">
    <property type="term" value="P:SOS response"/>
    <property type="evidence" value="ECO:0007669"/>
    <property type="project" value="UniProtKB-UniRule"/>
</dbReference>
<dbReference type="PANTHER" id="PTHR43152:SF3">
    <property type="entry name" value="UVRABC SYSTEM PROTEIN A"/>
    <property type="match status" value="1"/>
</dbReference>
<keyword evidence="9 17" id="KW-0862">Zinc</keyword>
<keyword evidence="19" id="KW-0378">Hydrolase</keyword>
<dbReference type="GO" id="GO:0009380">
    <property type="term" value="C:excinuclease repair complex"/>
    <property type="evidence" value="ECO:0007669"/>
    <property type="project" value="InterPro"/>
</dbReference>
<dbReference type="FunFam" id="1.20.1580.10:FF:000002">
    <property type="entry name" value="UvrABC system protein A"/>
    <property type="match status" value="1"/>
</dbReference>
<keyword evidence="13 17" id="KW-0234">DNA repair</keyword>
<dbReference type="PROSITE" id="PS50893">
    <property type="entry name" value="ABC_TRANSPORTER_2"/>
    <property type="match status" value="2"/>
</dbReference>
<dbReference type="Gene3D" id="1.20.1580.10">
    <property type="entry name" value="ABC transporter ATPase like domain"/>
    <property type="match status" value="2"/>
</dbReference>
<dbReference type="GO" id="GO:0009381">
    <property type="term" value="F:excinuclease ABC activity"/>
    <property type="evidence" value="ECO:0007669"/>
    <property type="project" value="UniProtKB-UniRule"/>
</dbReference>
<gene>
    <name evidence="17 19" type="primary">uvrA</name>
    <name evidence="19" type="ORF">H8E19_09710</name>
</gene>
<evidence type="ECO:0000313" key="19">
    <source>
        <dbReference type="EMBL" id="MBC8177667.1"/>
    </source>
</evidence>
<comment type="similarity">
    <text evidence="14 17">Belongs to the ABC transporter superfamily. UvrA family.</text>
</comment>
<evidence type="ECO:0000256" key="15">
    <source>
        <dbReference type="ARBA" id="ARBA00039316"/>
    </source>
</evidence>
<name>A0A8J6T4L6_9DELT</name>
<keyword evidence="17" id="KW-0742">SOS response</keyword>
<keyword evidence="12 17" id="KW-0238">DNA-binding</keyword>
<evidence type="ECO:0000256" key="8">
    <source>
        <dbReference type="ARBA" id="ARBA00022771"/>
    </source>
</evidence>
<proteinExistence type="inferred from homology"/>
<dbReference type="Gene3D" id="1.10.8.280">
    <property type="entry name" value="ABC transporter ATPase domain-like"/>
    <property type="match status" value="1"/>
</dbReference>
<keyword evidence="10 17" id="KW-0067">ATP-binding</keyword>
<organism evidence="19 20">
    <name type="scientific">Candidatus Desulfacyla euxinica</name>
    <dbReference type="NCBI Taxonomy" id="2841693"/>
    <lineage>
        <taxon>Bacteria</taxon>
        <taxon>Deltaproteobacteria</taxon>
        <taxon>Candidatus Desulfacyla</taxon>
    </lineage>
</organism>
<keyword evidence="8 17" id="KW-0863">Zinc-finger</keyword>
<evidence type="ECO:0000256" key="10">
    <source>
        <dbReference type="ARBA" id="ARBA00022840"/>
    </source>
</evidence>
<evidence type="ECO:0000256" key="3">
    <source>
        <dbReference type="ARBA" id="ARBA00022723"/>
    </source>
</evidence>
<evidence type="ECO:0000256" key="2">
    <source>
        <dbReference type="ARBA" id="ARBA00022490"/>
    </source>
</evidence>
<dbReference type="PROSITE" id="PS00211">
    <property type="entry name" value="ABC_TRANSPORTER_1"/>
    <property type="match status" value="1"/>
</dbReference>
<evidence type="ECO:0000256" key="5">
    <source>
        <dbReference type="ARBA" id="ARBA00022741"/>
    </source>
</evidence>
<sequence>MTDYIKIRGARQHNLKGISLDIPRNQFVVITGLSGSGKSSLAFDTIYAEGQRRYVESLSAYARQFLEQMEKPDVDSIEGLSPAISIQQRGSSRNPRSTVGTVTEIYDYLRVLFARVGQPYCPECDLEIISQTVQEIVDKTMGLKQGTKIQVLAPLVEGRKGEHVKLLRGLRKDGFTRVMIDGDIRLLDEDIVLEKNKKHKIDVVVDRLIIKKDILRRLTDSMELTLSLSDGKAVVKVIGSEDIFFNQKAVCPKCGLSIPDLTPQMFSFNNPQGACEECSGLGTKRYFDPDLIIPDPGLSLREGAIAPWANRHSVHFQQMLDALCQHYGIDIYTSFGDLPEEIRNAFLHGSGTDEIKFFFERDDRRYSYTRPFEGIIPNLDRRYHETDSYQVRYEIENYMSIRPCPSCKGARLKPISISVRVGAKAISEISALSIDKTYKFFKDLELDSRKEVIARRILKEIRDRLGFLKSVGLDYLTIGRSSGTLSGGEDQRIRLATQISSKLAGVLYVLDEPSIGLHQRDNLRLLRNLKQLKELGNTVLVVEHDAETILSADHVIDMGPGAGMKGGEVVFVGPPDELIADGTSLTGEYLSGRRVIPVPDERRKGNGEAIIIEGARENNLKKIVATIPLGTFTCITGVSGSGKSSLINGTLYPALSQKLYRSKGRVGPVKSIKGIQHLDKVINIDQSPIGRTPRSNPATYTGVFTHIRELFSMLPESKTRGYKPGRFSFNVKGGRCEACRGDGIIKIEMHFLPDVYVTCEACKGFRYNRDTLEIKYKGYTVADILSMTVNQAFLFFENIPVIKSKLKTLVDVGLGYIKLGQQATTLSGGEAQRIKLSKELSKRNTGRTLYLLDEPTTGLHFADIEKLLEVLNYLVNLRNTVVVIEHNLDVIKVADHIIDLGPEGGDKGGYVVGTGTPEEVAAIEGSYTGQFLKKILGSDLK</sequence>
<dbReference type="AlphaFoldDB" id="A0A8J6T4L6"/>
<feature type="domain" description="ABC transporter" evidence="18">
    <location>
        <begin position="309"/>
        <end position="585"/>
    </location>
</feature>
<keyword evidence="11 17" id="KW-0267">Excision nuclease</keyword>
<evidence type="ECO:0000256" key="16">
    <source>
        <dbReference type="ARBA" id="ARBA00042156"/>
    </source>
</evidence>
<keyword evidence="4 17" id="KW-0677">Repeat</keyword>
<feature type="binding site" evidence="17">
    <location>
        <begin position="637"/>
        <end position="644"/>
    </location>
    <ligand>
        <name>ATP</name>
        <dbReference type="ChEBI" id="CHEBI:30616"/>
    </ligand>
</feature>
<dbReference type="Pfam" id="PF17760">
    <property type="entry name" value="UvrA_inter"/>
    <property type="match status" value="1"/>
</dbReference>
<evidence type="ECO:0000256" key="9">
    <source>
        <dbReference type="ARBA" id="ARBA00022833"/>
    </source>
</evidence>
<dbReference type="Gene3D" id="3.40.50.300">
    <property type="entry name" value="P-loop containing nucleotide triphosphate hydrolases"/>
    <property type="match status" value="2"/>
</dbReference>
<dbReference type="PANTHER" id="PTHR43152">
    <property type="entry name" value="UVRABC SYSTEM PROTEIN A"/>
    <property type="match status" value="1"/>
</dbReference>
<dbReference type="InterPro" id="IPR017871">
    <property type="entry name" value="ABC_transporter-like_CS"/>
</dbReference>
<keyword evidence="5 17" id="KW-0547">Nucleotide-binding</keyword>
<dbReference type="NCBIfam" id="NF001503">
    <property type="entry name" value="PRK00349.1"/>
    <property type="match status" value="1"/>
</dbReference>
<feature type="domain" description="ABC transporter" evidence="18">
    <location>
        <begin position="596"/>
        <end position="933"/>
    </location>
</feature>
<evidence type="ECO:0000256" key="11">
    <source>
        <dbReference type="ARBA" id="ARBA00022881"/>
    </source>
</evidence>
<dbReference type="GO" id="GO:0006289">
    <property type="term" value="P:nucleotide-excision repair"/>
    <property type="evidence" value="ECO:0007669"/>
    <property type="project" value="UniProtKB-UniRule"/>
</dbReference>
<dbReference type="InterPro" id="IPR027417">
    <property type="entry name" value="P-loop_NTPase"/>
</dbReference>
<dbReference type="GO" id="GO:0003677">
    <property type="term" value="F:DNA binding"/>
    <property type="evidence" value="ECO:0007669"/>
    <property type="project" value="UniProtKB-UniRule"/>
</dbReference>
<dbReference type="HAMAP" id="MF_00205">
    <property type="entry name" value="UvrA"/>
    <property type="match status" value="1"/>
</dbReference>
<dbReference type="Gene3D" id="3.30.1490.20">
    <property type="entry name" value="ATP-grasp fold, A domain"/>
    <property type="match status" value="1"/>
</dbReference>